<dbReference type="SUPFAM" id="SSF52833">
    <property type="entry name" value="Thioredoxin-like"/>
    <property type="match status" value="1"/>
</dbReference>
<gene>
    <name evidence="2" type="ORF">GMRT_10370</name>
</gene>
<dbReference type="Gene3D" id="3.40.30.10">
    <property type="entry name" value="Glutaredoxin"/>
    <property type="match status" value="1"/>
</dbReference>
<sequence>MTSLEFPTSTLVIALVSLVVMRIIIFFGMRASRGIEIVYDELDVTEPLKGALVCITSPKNCVWCVRLETGTWRDSSVKSTLERHDVHLYRVTVATGKQLCKQYDIPIKSGIPRTLIFDRDGRYVSDILGYIKPAALLRTLERYYGK</sequence>
<keyword evidence="3" id="KW-1185">Reference proteome</keyword>
<proteinExistence type="predicted"/>
<dbReference type="AlphaFoldDB" id="A0A4Z1SZ86"/>
<reference evidence="2 3" key="1">
    <citation type="submission" date="2019-05" db="EMBL/GenBank/DDBJ databases">
        <title>The compact genome of Giardia muris reveals important steps in the evolution of intestinal protozoan parasites.</title>
        <authorList>
            <person name="Xu F."/>
            <person name="Jimenez-Gonzalez A."/>
            <person name="Einarsson E."/>
            <person name="Astvaldsson A."/>
            <person name="Peirasmaki D."/>
            <person name="Eckmann L."/>
            <person name="Andersson J.O."/>
            <person name="Svard S.G."/>
            <person name="Jerlstrom-Hultqvist J."/>
        </authorList>
    </citation>
    <scope>NUCLEOTIDE SEQUENCE [LARGE SCALE GENOMIC DNA]</scope>
    <source>
        <strain evidence="2 3">Roberts-Thomson</strain>
    </source>
</reference>
<comment type="caution">
    <text evidence="2">The sequence shown here is derived from an EMBL/GenBank/DDBJ whole genome shotgun (WGS) entry which is preliminary data.</text>
</comment>
<evidence type="ECO:0008006" key="4">
    <source>
        <dbReference type="Google" id="ProtNLM"/>
    </source>
</evidence>
<evidence type="ECO:0000313" key="3">
    <source>
        <dbReference type="Proteomes" id="UP000315496"/>
    </source>
</evidence>
<evidence type="ECO:0000313" key="2">
    <source>
        <dbReference type="EMBL" id="TNJ30075.1"/>
    </source>
</evidence>
<keyword evidence="1" id="KW-0472">Membrane</keyword>
<dbReference type="EMBL" id="VDLU01000001">
    <property type="protein sequence ID" value="TNJ30075.1"/>
    <property type="molecule type" value="Genomic_DNA"/>
</dbReference>
<dbReference type="VEuPathDB" id="GiardiaDB:GMRT_10370"/>
<dbReference type="Proteomes" id="UP000315496">
    <property type="component" value="Chromosome 1"/>
</dbReference>
<keyword evidence="1" id="KW-0812">Transmembrane</keyword>
<accession>A0A4Z1SZ86</accession>
<evidence type="ECO:0000256" key="1">
    <source>
        <dbReference type="SAM" id="Phobius"/>
    </source>
</evidence>
<protein>
    <recommendedName>
        <fullName evidence="4">Thioredoxin</fullName>
    </recommendedName>
</protein>
<keyword evidence="1" id="KW-1133">Transmembrane helix</keyword>
<organism evidence="2 3">
    <name type="scientific">Giardia muris</name>
    <dbReference type="NCBI Taxonomy" id="5742"/>
    <lineage>
        <taxon>Eukaryota</taxon>
        <taxon>Metamonada</taxon>
        <taxon>Diplomonadida</taxon>
        <taxon>Hexamitidae</taxon>
        <taxon>Giardiinae</taxon>
        <taxon>Giardia</taxon>
    </lineage>
</organism>
<dbReference type="InterPro" id="IPR036249">
    <property type="entry name" value="Thioredoxin-like_sf"/>
</dbReference>
<feature type="transmembrane region" description="Helical" evidence="1">
    <location>
        <begin position="6"/>
        <end position="27"/>
    </location>
</feature>
<name>A0A4Z1SZ86_GIAMU</name>